<dbReference type="InterPro" id="IPR011992">
    <property type="entry name" value="EF-hand-dom_pair"/>
</dbReference>
<protein>
    <recommendedName>
        <fullName evidence="4">EF-hand domain-containing protein</fullName>
    </recommendedName>
</protein>
<dbReference type="Proteomes" id="UP000187209">
    <property type="component" value="Unassembled WGS sequence"/>
</dbReference>
<keyword evidence="3" id="KW-0106">Calcium</keyword>
<dbReference type="SUPFAM" id="SSF47473">
    <property type="entry name" value="EF-hand"/>
    <property type="match status" value="1"/>
</dbReference>
<dbReference type="PROSITE" id="PS50222">
    <property type="entry name" value="EF_HAND_2"/>
    <property type="match status" value="2"/>
</dbReference>
<keyword evidence="2" id="KW-0677">Repeat</keyword>
<dbReference type="InterPro" id="IPR018247">
    <property type="entry name" value="EF_Hand_1_Ca_BS"/>
</dbReference>
<dbReference type="AlphaFoldDB" id="A0A1R2BWS0"/>
<keyword evidence="1" id="KW-0479">Metal-binding</keyword>
<comment type="caution">
    <text evidence="5">The sequence shown here is derived from an EMBL/GenBank/DDBJ whole genome shotgun (WGS) entry which is preliminary data.</text>
</comment>
<feature type="domain" description="EF-hand" evidence="4">
    <location>
        <begin position="94"/>
        <end position="129"/>
    </location>
</feature>
<keyword evidence="6" id="KW-1185">Reference proteome</keyword>
<evidence type="ECO:0000256" key="1">
    <source>
        <dbReference type="ARBA" id="ARBA00022723"/>
    </source>
</evidence>
<dbReference type="Pfam" id="PF13499">
    <property type="entry name" value="EF-hand_7"/>
    <property type="match status" value="1"/>
</dbReference>
<dbReference type="CDD" id="cd00051">
    <property type="entry name" value="EFh"/>
    <property type="match status" value="1"/>
</dbReference>
<dbReference type="OrthoDB" id="310485at2759"/>
<feature type="domain" description="EF-hand" evidence="4">
    <location>
        <begin position="25"/>
        <end position="60"/>
    </location>
</feature>
<evidence type="ECO:0000256" key="3">
    <source>
        <dbReference type="ARBA" id="ARBA00022837"/>
    </source>
</evidence>
<sequence>MGGLGSQFKKEEIEDISRITRFNMNELKRIYQKFKKLDTESKGWISVEDLMALPEIHQNPLKDRIARLMTLDMGEVVDFRLFIETISIFNDRVPMEEKSKYFFRLYDMDGDGYVGDSELFIVFRMLLKGSYDDSQIQCIVEQLIGQYDKDGDKKLNYKEFCAVLVDPDLTFIRGGVK</sequence>
<evidence type="ECO:0000313" key="5">
    <source>
        <dbReference type="EMBL" id="OMJ81238.1"/>
    </source>
</evidence>
<dbReference type="EMBL" id="MPUH01000388">
    <property type="protein sequence ID" value="OMJ81238.1"/>
    <property type="molecule type" value="Genomic_DNA"/>
</dbReference>
<organism evidence="5 6">
    <name type="scientific">Stentor coeruleus</name>
    <dbReference type="NCBI Taxonomy" id="5963"/>
    <lineage>
        <taxon>Eukaryota</taxon>
        <taxon>Sar</taxon>
        <taxon>Alveolata</taxon>
        <taxon>Ciliophora</taxon>
        <taxon>Postciliodesmatophora</taxon>
        <taxon>Heterotrichea</taxon>
        <taxon>Heterotrichida</taxon>
        <taxon>Stentoridae</taxon>
        <taxon>Stentor</taxon>
    </lineage>
</organism>
<reference evidence="5 6" key="1">
    <citation type="submission" date="2016-11" db="EMBL/GenBank/DDBJ databases">
        <title>The macronuclear genome of Stentor coeruleus: a giant cell with tiny introns.</title>
        <authorList>
            <person name="Slabodnick M."/>
            <person name="Ruby J.G."/>
            <person name="Reiff S.B."/>
            <person name="Swart E.C."/>
            <person name="Gosai S."/>
            <person name="Prabakaran S."/>
            <person name="Witkowska E."/>
            <person name="Larue G.E."/>
            <person name="Fisher S."/>
            <person name="Freeman R.M."/>
            <person name="Gunawardena J."/>
            <person name="Chu W."/>
            <person name="Stover N.A."/>
            <person name="Gregory B.D."/>
            <person name="Nowacki M."/>
            <person name="Derisi J."/>
            <person name="Roy S.W."/>
            <person name="Marshall W.F."/>
            <person name="Sood P."/>
        </authorList>
    </citation>
    <scope>NUCLEOTIDE SEQUENCE [LARGE SCALE GENOMIC DNA]</scope>
    <source>
        <strain evidence="5">WM001</strain>
    </source>
</reference>
<dbReference type="InterPro" id="IPR002048">
    <property type="entry name" value="EF_hand_dom"/>
</dbReference>
<accession>A0A1R2BWS0</accession>
<evidence type="ECO:0000259" key="4">
    <source>
        <dbReference type="PROSITE" id="PS50222"/>
    </source>
</evidence>
<name>A0A1R2BWS0_9CILI</name>
<dbReference type="PROSITE" id="PS00018">
    <property type="entry name" value="EF_HAND_1"/>
    <property type="match status" value="2"/>
</dbReference>
<dbReference type="Gene3D" id="1.10.238.10">
    <property type="entry name" value="EF-hand"/>
    <property type="match status" value="1"/>
</dbReference>
<dbReference type="PRINTS" id="PR00450">
    <property type="entry name" value="RECOVERIN"/>
</dbReference>
<proteinExistence type="predicted"/>
<dbReference type="GO" id="GO:0005509">
    <property type="term" value="F:calcium ion binding"/>
    <property type="evidence" value="ECO:0007669"/>
    <property type="project" value="InterPro"/>
</dbReference>
<evidence type="ECO:0000313" key="6">
    <source>
        <dbReference type="Proteomes" id="UP000187209"/>
    </source>
</evidence>
<dbReference type="PANTHER" id="PTHR45942">
    <property type="entry name" value="PROTEIN PHOSPATASE 3 REGULATORY SUBUNIT B ALPHA ISOFORM TYPE 1"/>
    <property type="match status" value="1"/>
</dbReference>
<dbReference type="SMART" id="SM00054">
    <property type="entry name" value="EFh"/>
    <property type="match status" value="2"/>
</dbReference>
<evidence type="ECO:0000256" key="2">
    <source>
        <dbReference type="ARBA" id="ARBA00022737"/>
    </source>
</evidence>
<gene>
    <name evidence="5" type="ORF">SteCoe_18356</name>
</gene>